<accession>A0A403T7N3</accession>
<comment type="caution">
    <text evidence="2">The sequence shown here is derived from an EMBL/GenBank/DDBJ whole genome shotgun (WGS) entry which is preliminary data.</text>
</comment>
<organism evidence="2">
    <name type="scientific">Salmonella enterica</name>
    <name type="common">Salmonella choleraesuis</name>
    <dbReference type="NCBI Taxonomy" id="28901"/>
    <lineage>
        <taxon>Bacteria</taxon>
        <taxon>Pseudomonadati</taxon>
        <taxon>Pseudomonadota</taxon>
        <taxon>Gammaproteobacteria</taxon>
        <taxon>Enterobacterales</taxon>
        <taxon>Enterobacteriaceae</taxon>
        <taxon>Salmonella</taxon>
    </lineage>
</organism>
<feature type="transmembrane region" description="Helical" evidence="1">
    <location>
        <begin position="43"/>
        <end position="62"/>
    </location>
</feature>
<keyword evidence="1" id="KW-0472">Membrane</keyword>
<dbReference type="AlphaFoldDB" id="A0A403T7N3"/>
<evidence type="ECO:0000256" key="1">
    <source>
        <dbReference type="SAM" id="Phobius"/>
    </source>
</evidence>
<dbReference type="EMBL" id="RWAH01000050">
    <property type="protein sequence ID" value="MMS79797.1"/>
    <property type="molecule type" value="Genomic_DNA"/>
</dbReference>
<sequence length="189" mass="21239">MRELPDDYFIDADDKLVDFMEKQGENCIREIYQSNQTNKENGYRLLSILIVGIGSSFLLLTQNPHPDFVSAGIAVFTVYWSVCAILLVLGVLSVQTRGLVSSTPDALYTETYKTLNQSDYSYLKSNGFTADCNRLAVMRRFRLKELSVTAAELVEANVRIRTRLTRVRMAVILAPAIAITISAAVYFFC</sequence>
<feature type="transmembrane region" description="Helical" evidence="1">
    <location>
        <begin position="68"/>
        <end position="92"/>
    </location>
</feature>
<keyword evidence="1" id="KW-1133">Transmembrane helix</keyword>
<evidence type="ECO:0000313" key="2">
    <source>
        <dbReference type="EMBL" id="MMS79797.1"/>
    </source>
</evidence>
<dbReference type="Proteomes" id="UP000839526">
    <property type="component" value="Unassembled WGS sequence"/>
</dbReference>
<proteinExistence type="predicted"/>
<evidence type="ECO:0008006" key="3">
    <source>
        <dbReference type="Google" id="ProtNLM"/>
    </source>
</evidence>
<gene>
    <name evidence="2" type="ORF">D9O31_25695</name>
</gene>
<keyword evidence="1" id="KW-0812">Transmembrane</keyword>
<protein>
    <recommendedName>
        <fullName evidence="3">SLATT domain-containing protein</fullName>
    </recommendedName>
</protein>
<feature type="transmembrane region" description="Helical" evidence="1">
    <location>
        <begin position="169"/>
        <end position="188"/>
    </location>
</feature>
<reference evidence="2" key="1">
    <citation type="submission" date="2018-10" db="EMBL/GenBank/DDBJ databases">
        <authorList>
            <consortium name="PulseNet: The National Subtyping Network for Foodborne Disease Surveillance"/>
            <person name="Tarr C.L."/>
            <person name="Trees E."/>
            <person name="Katz L.S."/>
            <person name="Carleton-Romer H.A."/>
            <person name="Stroika S."/>
            <person name="Kucerova Z."/>
            <person name="Roache K.F."/>
            <person name="Sabol A.L."/>
            <person name="Besser J."/>
            <person name="Gerner-Smidt P."/>
        </authorList>
    </citation>
    <scope>NUCLEOTIDE SEQUENCE [LARGE SCALE GENOMIC DNA]</scope>
    <source>
        <strain evidence="2">PNUSAS052121</strain>
    </source>
</reference>
<name>A0A403T7N3_SALER</name>